<name>A0A067C7G1_SAPPC</name>
<keyword evidence="3" id="KW-1185">Reference proteome</keyword>
<keyword evidence="1" id="KW-0812">Transmembrane</keyword>
<evidence type="ECO:0000313" key="2">
    <source>
        <dbReference type="EMBL" id="KDO25105.1"/>
    </source>
</evidence>
<reference evidence="2 3" key="1">
    <citation type="journal article" date="2013" name="PLoS Genet.">
        <title>Distinctive expansion of potential virulence genes in the genome of the oomycete fish pathogen Saprolegnia parasitica.</title>
        <authorList>
            <person name="Jiang R.H."/>
            <person name="de Bruijn I."/>
            <person name="Haas B.J."/>
            <person name="Belmonte R."/>
            <person name="Lobach L."/>
            <person name="Christie J."/>
            <person name="van den Ackerveken G."/>
            <person name="Bottin A."/>
            <person name="Bulone V."/>
            <person name="Diaz-Moreno S.M."/>
            <person name="Dumas B."/>
            <person name="Fan L."/>
            <person name="Gaulin E."/>
            <person name="Govers F."/>
            <person name="Grenville-Briggs L.J."/>
            <person name="Horner N.R."/>
            <person name="Levin J.Z."/>
            <person name="Mammella M."/>
            <person name="Meijer H.J."/>
            <person name="Morris P."/>
            <person name="Nusbaum C."/>
            <person name="Oome S."/>
            <person name="Phillips A.J."/>
            <person name="van Rooyen D."/>
            <person name="Rzeszutek E."/>
            <person name="Saraiva M."/>
            <person name="Secombes C.J."/>
            <person name="Seidl M.F."/>
            <person name="Snel B."/>
            <person name="Stassen J.H."/>
            <person name="Sykes S."/>
            <person name="Tripathy S."/>
            <person name="van den Berg H."/>
            <person name="Vega-Arreguin J.C."/>
            <person name="Wawra S."/>
            <person name="Young S.K."/>
            <person name="Zeng Q."/>
            <person name="Dieguez-Uribeondo J."/>
            <person name="Russ C."/>
            <person name="Tyler B.M."/>
            <person name="van West P."/>
        </authorList>
    </citation>
    <scope>NUCLEOTIDE SEQUENCE [LARGE SCALE GENOMIC DNA]</scope>
    <source>
        <strain evidence="2 3">CBS 223.65</strain>
    </source>
</reference>
<evidence type="ECO:0000313" key="3">
    <source>
        <dbReference type="Proteomes" id="UP000030745"/>
    </source>
</evidence>
<evidence type="ECO:0000256" key="1">
    <source>
        <dbReference type="SAM" id="Phobius"/>
    </source>
</evidence>
<protein>
    <submittedName>
        <fullName evidence="2">Uncharacterized protein</fullName>
    </submittedName>
</protein>
<proteinExistence type="predicted"/>
<dbReference type="Proteomes" id="UP000030745">
    <property type="component" value="Unassembled WGS sequence"/>
</dbReference>
<gene>
    <name evidence="2" type="ORF">SPRG_09247</name>
</gene>
<keyword evidence="1" id="KW-0472">Membrane</keyword>
<feature type="transmembrane region" description="Helical" evidence="1">
    <location>
        <begin position="1611"/>
        <end position="1629"/>
    </location>
</feature>
<dbReference type="OMA" id="YQFCTSS"/>
<feature type="transmembrane region" description="Helical" evidence="1">
    <location>
        <begin position="564"/>
        <end position="588"/>
    </location>
</feature>
<dbReference type="GeneID" id="24131430"/>
<feature type="transmembrane region" description="Helical" evidence="1">
    <location>
        <begin position="1443"/>
        <end position="1462"/>
    </location>
</feature>
<dbReference type="VEuPathDB" id="FungiDB:SPRG_09247"/>
<dbReference type="OrthoDB" id="78800at2759"/>
<dbReference type="EMBL" id="KK583235">
    <property type="protein sequence ID" value="KDO25105.1"/>
    <property type="molecule type" value="Genomic_DNA"/>
</dbReference>
<accession>A0A067C7G1</accession>
<sequence>MPAIKLHRPRIVAGLVYLAVSLSFGVWYLWLLAPSLANDLWWAGFTPTGCEALLIDVINARLATAGTGALHLYGANATSPKTYNLTRATTNVLPTYARTILFSELTSIEYAVRQLRTLSASWSMRMNVQHCWIDFGQSFEVALTEARQQRCRERYASNAAVYMEAILRNVVWADYMTIWGGENGPFTVAVQLALEESSHGRAFLKAVSIARDTTTCDDELKYWQTFGLVSFQLQWHNRWQSSIHETIVLENAIGMQQVLSLKNLPQQAGPWTSSALFWLPLNSLWSPQFVNRSLVRGSSRFFGANASADMPAIDIEVLEGVTSVSGQFENQLEIFRRVIGPFQSVDCLFIQAPSTLQALVGTLHASQPRLGTLPPASLALTPLAWRNYASYYGGNLMCTALPSTSYPQQPFDFFDDCTRPEPLTITFDPVALLLARAATTNMSIRDVCRAASPASVCEAALDAVTPLHIPLDALASTVSSTMTTDVGLMQYAIAANGSWVVLRQPLLEPSFSLFGWLFLVDWALGRREVISFQGDVGALTLISNLYTPQLYTTGTQPLQTATQILYYLVVATSVILVGVGGLTVVYAIKTRCRFNGVNLFFFNRIVSAVWLGRPLAFLRGASAMLLLSSANLSLATSSDGVSRFVASPRSWLATAVVTGEATWLTYMVSDILVLVTRQSTAPCSTFGSLVSWLLMFLLEVSDPVQVTGTLQRECVGVDMDYGVACTSGVVSVGSLTRMAAIGGIQAAGIVVSLSWSLLRAAREVNHRATIEAPLLLSSVSHVFLRTESSSTRVSVDHVSCVLAGLLPLRFGGKPYIFDVKLWRLVRDELSTTSHLAVLPRPVFATSTKHKNGPALASHHVPSIASSRWVHAVRMLGLCYVASSIVGSISYLTVSRVNLANDVFWATFNTTGAHAFFANWLNEQLVLGNTTMLSLALDRPSINLMASFASPSAVVTSPANYGAYLQHTLLHTIEATIQGLRRSSGCDAPWIFSPYCYVDMARRWEMANTAKRQARCSSMTSNGAAFLETVLRNIDFDAFLACWSTAFDITIASELRLSAAGAAWLATTTGTQWQNYKRLGVRNQYSITNAYGVVYSLGLSSQLSTYRFGSQSTFKMYWALANDLSAVISNASCIAGSSLLRSSAKHAFANTTLSAVYMANGTLPSPLPEGYELTASVLGPFGSIDMVYISPPPSLQQLLSSFVELLRAPLVGNVAAQAAFHSIVPLDASYPVPSAWLTSSFYVFGSSPLCPGLTSGQSVANGLNNILVYDTTCIAAAGLSARLQPTRQQYIVGAILSNVQYEHHDRVCRLDPSFVPACLVYLKASHTYIHDYMQLPHTLSNDVAAVNDHIRFLNISFMTFAGDRSTATTLTLRTINLLDRSEANFEFFAWLFLYDWVVGLREVVSFQGDIGTLTLITGMEVPLSKPAPAWEVPANIARYFRAGVMYVTGVMMAVASLTALYIVAGRSRFEGWNMLELGRVGGIVWVGRPFLLLRSMTALCVLSTATLELQYSGYISSFVFVRDPWYKTLLAANEVTWLITIVNDILLVVTGDYAAYYVTLNGFLVYLITAALTLLEPVTPRTSIHLKCYLEQIDAMAVCDAGTIEIGRLDRLLLLVVSVVISHGVCYIMVKLCVRPAPTSAVASLFLTSGAKYQFCTSSWVVQNNVYHLDRASAALVGLLTLQLRSAMITLDIKTWRAYALPMNTSVDLPDALQAAVPLVD</sequence>
<dbReference type="KEGG" id="spar:SPRG_09247"/>
<feature type="transmembrane region" description="Helical" evidence="1">
    <location>
        <begin position="1554"/>
        <end position="1574"/>
    </location>
</feature>
<feature type="transmembrane region" description="Helical" evidence="1">
    <location>
        <begin position="12"/>
        <end position="30"/>
    </location>
</feature>
<keyword evidence="1" id="KW-1133">Transmembrane helix</keyword>
<dbReference type="RefSeq" id="XP_012204178.1">
    <property type="nucleotide sequence ID" value="XM_012348788.1"/>
</dbReference>
<organism evidence="2 3">
    <name type="scientific">Saprolegnia parasitica (strain CBS 223.65)</name>
    <dbReference type="NCBI Taxonomy" id="695850"/>
    <lineage>
        <taxon>Eukaryota</taxon>
        <taxon>Sar</taxon>
        <taxon>Stramenopiles</taxon>
        <taxon>Oomycota</taxon>
        <taxon>Saprolegniomycetes</taxon>
        <taxon>Saprolegniales</taxon>
        <taxon>Saprolegniaceae</taxon>
        <taxon>Saprolegnia</taxon>
    </lineage>
</organism>